<keyword evidence="4" id="KW-0472">Membrane</keyword>
<dbReference type="Pfam" id="PF13041">
    <property type="entry name" value="PPR_2"/>
    <property type="match status" value="1"/>
</dbReference>
<comment type="caution">
    <text evidence="5">The sequence shown here is derived from an EMBL/GenBank/DDBJ whole genome shotgun (WGS) entry which is preliminary data.</text>
</comment>
<evidence type="ECO:0000313" key="5">
    <source>
        <dbReference type="EMBL" id="GFP91320.1"/>
    </source>
</evidence>
<dbReference type="PANTHER" id="PTHR47939:SF13">
    <property type="entry name" value="OS03G0201400 PROTEIN"/>
    <property type="match status" value="1"/>
</dbReference>
<dbReference type="Pfam" id="PF12854">
    <property type="entry name" value="PPR_1"/>
    <property type="match status" value="1"/>
</dbReference>
<feature type="repeat" description="PPR" evidence="3">
    <location>
        <begin position="122"/>
        <end position="157"/>
    </location>
</feature>
<keyword evidence="2" id="KW-0677">Repeat</keyword>
<dbReference type="EMBL" id="BMAC01000241">
    <property type="protein sequence ID" value="GFP91320.1"/>
    <property type="molecule type" value="Genomic_DNA"/>
</dbReference>
<feature type="transmembrane region" description="Helical" evidence="4">
    <location>
        <begin position="292"/>
        <end position="320"/>
    </location>
</feature>
<dbReference type="PANTHER" id="PTHR47939">
    <property type="entry name" value="MEMBRANE-ASSOCIATED SALT-INDUCIBLE PROTEIN-LIKE"/>
    <property type="match status" value="1"/>
</dbReference>
<keyword evidence="4" id="KW-0812">Transmembrane</keyword>
<protein>
    <submittedName>
        <fullName evidence="5">Pentatricopeptide repeat-containing protein at1g61870 mitochondrial</fullName>
    </submittedName>
</protein>
<dbReference type="Gene3D" id="1.25.40.10">
    <property type="entry name" value="Tetratricopeptide repeat domain"/>
    <property type="match status" value="2"/>
</dbReference>
<evidence type="ECO:0000256" key="4">
    <source>
        <dbReference type="SAM" id="Phobius"/>
    </source>
</evidence>
<sequence>MKRVFLEFPRKYGLEPDLDTYNTVLKGFSESGSTNSAHSILAEMERKGVKPNATTFSVVIAGFDKEEKLSDVESMMRLMKKYGMRPNISIHNAQIQSLCKLKRSDEAKALLDEIVSRGMKPNCVTYARLIYGFCKENKLDVAKSLFKEMVVDKKLKPEADCYFMLVYFLCQGRDFEAAFEKVDEAREIIGVVKDKFSKNAEKCEKGNMEDKRWSNNNNMEDPKVMKPTINNKALVIWEPNGCNTNLESQLRRVCLSHVLSGIGGLLIFGGFAAMCLSVVILTPDGGATTGLIIIAIVMCVLVVIVSIIVIVVNSWFVYLIDHGRGDRVRAWRRNKLVRALHRYDGKRGREFKAIELQQQMEEDNRQTNPTPHELV</sequence>
<feature type="repeat" description="PPR" evidence="3">
    <location>
        <begin position="52"/>
        <end position="86"/>
    </location>
</feature>
<dbReference type="OrthoDB" id="185373at2759"/>
<dbReference type="NCBIfam" id="TIGR00756">
    <property type="entry name" value="PPR"/>
    <property type="match status" value="3"/>
</dbReference>
<dbReference type="PROSITE" id="PS51375">
    <property type="entry name" value="PPR"/>
    <property type="match status" value="4"/>
</dbReference>
<evidence type="ECO:0000256" key="1">
    <source>
        <dbReference type="ARBA" id="ARBA00007626"/>
    </source>
</evidence>
<evidence type="ECO:0000256" key="2">
    <source>
        <dbReference type="ARBA" id="ARBA00022737"/>
    </source>
</evidence>
<organism evidence="5 6">
    <name type="scientific">Phtheirospermum japonicum</name>
    <dbReference type="NCBI Taxonomy" id="374723"/>
    <lineage>
        <taxon>Eukaryota</taxon>
        <taxon>Viridiplantae</taxon>
        <taxon>Streptophyta</taxon>
        <taxon>Embryophyta</taxon>
        <taxon>Tracheophyta</taxon>
        <taxon>Spermatophyta</taxon>
        <taxon>Magnoliopsida</taxon>
        <taxon>eudicotyledons</taxon>
        <taxon>Gunneridae</taxon>
        <taxon>Pentapetalae</taxon>
        <taxon>asterids</taxon>
        <taxon>lamiids</taxon>
        <taxon>Lamiales</taxon>
        <taxon>Orobanchaceae</taxon>
        <taxon>Orobanchaceae incertae sedis</taxon>
        <taxon>Phtheirospermum</taxon>
    </lineage>
</organism>
<proteinExistence type="inferred from homology"/>
<feature type="repeat" description="PPR" evidence="3">
    <location>
        <begin position="87"/>
        <end position="121"/>
    </location>
</feature>
<dbReference type="InterPro" id="IPR002885">
    <property type="entry name" value="PPR_rpt"/>
</dbReference>
<keyword evidence="6" id="KW-1185">Reference proteome</keyword>
<gene>
    <name evidence="5" type="ORF">PHJA_001276000</name>
</gene>
<dbReference type="InterPro" id="IPR011990">
    <property type="entry name" value="TPR-like_helical_dom_sf"/>
</dbReference>
<keyword evidence="4" id="KW-1133">Transmembrane helix</keyword>
<reference evidence="5" key="1">
    <citation type="submission" date="2020-07" db="EMBL/GenBank/DDBJ databases">
        <title>Ethylene signaling mediates host invasion by parasitic plants.</title>
        <authorList>
            <person name="Yoshida S."/>
        </authorList>
    </citation>
    <scope>NUCLEOTIDE SEQUENCE</scope>
    <source>
        <strain evidence="5">Okayama</strain>
    </source>
</reference>
<feature type="transmembrane region" description="Helical" evidence="4">
    <location>
        <begin position="258"/>
        <end position="280"/>
    </location>
</feature>
<dbReference type="AlphaFoldDB" id="A0A830BV22"/>
<feature type="repeat" description="PPR" evidence="3">
    <location>
        <begin position="17"/>
        <end position="51"/>
    </location>
</feature>
<dbReference type="InterPro" id="IPR050667">
    <property type="entry name" value="PPR-containing_protein"/>
</dbReference>
<comment type="similarity">
    <text evidence="1">Belongs to the PPR family. P subfamily.</text>
</comment>
<name>A0A830BV22_9LAMI</name>
<accession>A0A830BV22</accession>
<dbReference type="Proteomes" id="UP000653305">
    <property type="component" value="Unassembled WGS sequence"/>
</dbReference>
<evidence type="ECO:0000256" key="3">
    <source>
        <dbReference type="PROSITE-ProRule" id="PRU00708"/>
    </source>
</evidence>
<evidence type="ECO:0000313" key="6">
    <source>
        <dbReference type="Proteomes" id="UP000653305"/>
    </source>
</evidence>